<evidence type="ECO:0000313" key="3">
    <source>
        <dbReference type="EMBL" id="MDX4954735.1"/>
    </source>
</evidence>
<evidence type="ECO:0000259" key="2">
    <source>
        <dbReference type="Pfam" id="PF02371"/>
    </source>
</evidence>
<accession>A0AAJ2V988</accession>
<evidence type="ECO:0000313" key="4">
    <source>
        <dbReference type="Proteomes" id="UP001287445"/>
    </source>
</evidence>
<dbReference type="InterPro" id="IPR047650">
    <property type="entry name" value="Transpos_IS110"/>
</dbReference>
<sequence>MSTRTRLINQMRAFCLEYGVAMHNGVGAFKAALPIVLSDESNDLTPDMRELLVELAQELATLEERVAQLTRKMNAQADASDSSRRLATTPGVGQLTATALVAAVGDARQFKTSRDLSAWLGLTAAQYSTGGKTHLQVSASWETPTCASSLSTVHDHATCNMQHATCNMQHATCNMQHAT</sequence>
<gene>
    <name evidence="3" type="ORF">SGN30_15065</name>
</gene>
<dbReference type="GO" id="GO:0004803">
    <property type="term" value="F:transposase activity"/>
    <property type="evidence" value="ECO:0007669"/>
    <property type="project" value="InterPro"/>
</dbReference>
<feature type="coiled-coil region" evidence="1">
    <location>
        <begin position="52"/>
        <end position="79"/>
    </location>
</feature>
<dbReference type="GO" id="GO:0006313">
    <property type="term" value="P:DNA transposition"/>
    <property type="evidence" value="ECO:0007669"/>
    <property type="project" value="InterPro"/>
</dbReference>
<dbReference type="PANTHER" id="PTHR33055:SF3">
    <property type="entry name" value="PUTATIVE TRANSPOSASE FOR IS117-RELATED"/>
    <property type="match status" value="1"/>
</dbReference>
<protein>
    <submittedName>
        <fullName evidence="3">Transposase</fullName>
    </submittedName>
</protein>
<dbReference type="InterPro" id="IPR003346">
    <property type="entry name" value="Transposase_20"/>
</dbReference>
<comment type="caution">
    <text evidence="3">The sequence shown here is derived from an EMBL/GenBank/DDBJ whole genome shotgun (WGS) entry which is preliminary data.</text>
</comment>
<dbReference type="GO" id="GO:0003677">
    <property type="term" value="F:DNA binding"/>
    <property type="evidence" value="ECO:0007669"/>
    <property type="project" value="InterPro"/>
</dbReference>
<proteinExistence type="predicted"/>
<dbReference type="RefSeq" id="WP_319074011.1">
    <property type="nucleotide sequence ID" value="NZ_JAWWMZ010000004.1"/>
</dbReference>
<dbReference type="Proteomes" id="UP001287445">
    <property type="component" value="Unassembled WGS sequence"/>
</dbReference>
<dbReference type="EMBL" id="JAWWMZ010000004">
    <property type="protein sequence ID" value="MDX4954735.1"/>
    <property type="molecule type" value="Genomic_DNA"/>
</dbReference>
<reference evidence="3" key="1">
    <citation type="submission" date="2023-11" db="EMBL/GenBank/DDBJ databases">
        <title>Identification and selenium tolerance of Delftia acidovorans R3-25.</title>
        <authorList>
            <person name="Zhang S."/>
            <person name="Liu Y."/>
            <person name="Guo Y."/>
        </authorList>
    </citation>
    <scope>NUCLEOTIDE SEQUENCE</scope>
    <source>
        <strain evidence="3">R3-25</strain>
    </source>
</reference>
<evidence type="ECO:0000256" key="1">
    <source>
        <dbReference type="SAM" id="Coils"/>
    </source>
</evidence>
<feature type="domain" description="Transposase IS116/IS110/IS902 C-terminal" evidence="2">
    <location>
        <begin position="84"/>
        <end position="136"/>
    </location>
</feature>
<dbReference type="PANTHER" id="PTHR33055">
    <property type="entry name" value="TRANSPOSASE FOR INSERTION SEQUENCE ELEMENT IS1111A"/>
    <property type="match status" value="1"/>
</dbReference>
<name>A0AAJ2V988_DELAC</name>
<dbReference type="AlphaFoldDB" id="A0AAJ2V988"/>
<dbReference type="Pfam" id="PF02371">
    <property type="entry name" value="Transposase_20"/>
    <property type="match status" value="1"/>
</dbReference>
<keyword evidence="1" id="KW-0175">Coiled coil</keyword>
<organism evidence="3 4">
    <name type="scientific">Delftia acidovorans</name>
    <name type="common">Pseudomonas acidovorans</name>
    <name type="synonym">Comamonas acidovorans</name>
    <dbReference type="NCBI Taxonomy" id="80866"/>
    <lineage>
        <taxon>Bacteria</taxon>
        <taxon>Pseudomonadati</taxon>
        <taxon>Pseudomonadota</taxon>
        <taxon>Betaproteobacteria</taxon>
        <taxon>Burkholderiales</taxon>
        <taxon>Comamonadaceae</taxon>
        <taxon>Delftia</taxon>
    </lineage>
</organism>